<reference evidence="1" key="2">
    <citation type="journal article" date="2015" name="Fish Shellfish Immunol.">
        <title>Early steps in the European eel (Anguilla anguilla)-Vibrio vulnificus interaction in the gills: Role of the RtxA13 toxin.</title>
        <authorList>
            <person name="Callol A."/>
            <person name="Pajuelo D."/>
            <person name="Ebbesson L."/>
            <person name="Teles M."/>
            <person name="MacKenzie S."/>
            <person name="Amaro C."/>
        </authorList>
    </citation>
    <scope>NUCLEOTIDE SEQUENCE</scope>
</reference>
<protein>
    <submittedName>
        <fullName evidence="1">Uncharacterized protein</fullName>
    </submittedName>
</protein>
<evidence type="ECO:0000313" key="1">
    <source>
        <dbReference type="EMBL" id="JAH06097.1"/>
    </source>
</evidence>
<proteinExistence type="predicted"/>
<accession>A0A0E9PP70</accession>
<dbReference type="AlphaFoldDB" id="A0A0E9PP70"/>
<dbReference type="EMBL" id="GBXM01102480">
    <property type="protein sequence ID" value="JAH06097.1"/>
    <property type="molecule type" value="Transcribed_RNA"/>
</dbReference>
<sequence length="79" mass="9345">MYCNINSKILPTIIRLLIQLLIHSDIKTMPKYCSVHLILQFNEGFQLYKNTVFFCMKRDKRIFSTFVVFFMGLSSRDSS</sequence>
<reference evidence="1" key="1">
    <citation type="submission" date="2014-11" db="EMBL/GenBank/DDBJ databases">
        <authorList>
            <person name="Amaro Gonzalez C."/>
        </authorList>
    </citation>
    <scope>NUCLEOTIDE SEQUENCE</scope>
</reference>
<organism evidence="1">
    <name type="scientific">Anguilla anguilla</name>
    <name type="common">European freshwater eel</name>
    <name type="synonym">Muraena anguilla</name>
    <dbReference type="NCBI Taxonomy" id="7936"/>
    <lineage>
        <taxon>Eukaryota</taxon>
        <taxon>Metazoa</taxon>
        <taxon>Chordata</taxon>
        <taxon>Craniata</taxon>
        <taxon>Vertebrata</taxon>
        <taxon>Euteleostomi</taxon>
        <taxon>Actinopterygii</taxon>
        <taxon>Neopterygii</taxon>
        <taxon>Teleostei</taxon>
        <taxon>Anguilliformes</taxon>
        <taxon>Anguillidae</taxon>
        <taxon>Anguilla</taxon>
    </lineage>
</organism>
<name>A0A0E9PP70_ANGAN</name>